<dbReference type="Pfam" id="PF21788">
    <property type="entry name" value="TNP-like_GBD"/>
    <property type="match status" value="1"/>
</dbReference>
<evidence type="ECO:0000313" key="2">
    <source>
        <dbReference type="EMBL" id="CAH2227955.1"/>
    </source>
</evidence>
<dbReference type="EMBL" id="CAKXAJ010023690">
    <property type="protein sequence ID" value="CAH2227955.1"/>
    <property type="molecule type" value="Genomic_DNA"/>
</dbReference>
<sequence length="261" mass="28878">YFSGDSVTADRLQAIIKEVLAECYLNNLKVVATVCDMDGVNVRAINSLGSTLETPYFQLQGNEIVTIMDPPHLLKCFRNNFLKHNIECPENFSIHGTTGLAKWKHIQDFFKVDNKNPNFVFAPALTEQHINPNGKQKMKVKLAAQVLSHSVAAALFAKVSSNHISPDAVVTATLISKIDSIFDALNAESPDLKRGKKFSSNLIVDMRQTPVPVSSPNQLYDIDVTDINEDTEDNAENQACAYVCGFVFKKLKNNTCKESLA</sequence>
<dbReference type="Proteomes" id="UP000838756">
    <property type="component" value="Unassembled WGS sequence"/>
</dbReference>
<dbReference type="InterPro" id="IPR048366">
    <property type="entry name" value="TNP-like_GBD"/>
</dbReference>
<dbReference type="AlphaFoldDB" id="A0A8S4QYM8"/>
<evidence type="ECO:0000259" key="1">
    <source>
        <dbReference type="Pfam" id="PF21788"/>
    </source>
</evidence>
<evidence type="ECO:0000313" key="3">
    <source>
        <dbReference type="Proteomes" id="UP000838756"/>
    </source>
</evidence>
<name>A0A8S4QYM8_9NEOP</name>
<protein>
    <submittedName>
        <fullName evidence="2">Jg13762 protein</fullName>
    </submittedName>
</protein>
<comment type="caution">
    <text evidence="2">The sequence shown here is derived from an EMBL/GenBank/DDBJ whole genome shotgun (WGS) entry which is preliminary data.</text>
</comment>
<gene>
    <name evidence="2" type="primary">jg13762</name>
    <name evidence="2" type="ORF">PAEG_LOCUS8167</name>
</gene>
<keyword evidence="3" id="KW-1185">Reference proteome</keyword>
<feature type="non-terminal residue" evidence="2">
    <location>
        <position position="1"/>
    </location>
</feature>
<accession>A0A8S4QYM8</accession>
<dbReference type="OrthoDB" id="8192384at2759"/>
<proteinExistence type="predicted"/>
<organism evidence="2 3">
    <name type="scientific">Pararge aegeria aegeria</name>
    <dbReference type="NCBI Taxonomy" id="348720"/>
    <lineage>
        <taxon>Eukaryota</taxon>
        <taxon>Metazoa</taxon>
        <taxon>Ecdysozoa</taxon>
        <taxon>Arthropoda</taxon>
        <taxon>Hexapoda</taxon>
        <taxon>Insecta</taxon>
        <taxon>Pterygota</taxon>
        <taxon>Neoptera</taxon>
        <taxon>Endopterygota</taxon>
        <taxon>Lepidoptera</taxon>
        <taxon>Glossata</taxon>
        <taxon>Ditrysia</taxon>
        <taxon>Papilionoidea</taxon>
        <taxon>Nymphalidae</taxon>
        <taxon>Satyrinae</taxon>
        <taxon>Satyrini</taxon>
        <taxon>Parargina</taxon>
        <taxon>Pararge</taxon>
    </lineage>
</organism>
<feature type="domain" description="Transposable element P transposase-like GTP-binding insertion" evidence="1">
    <location>
        <begin position="72"/>
        <end position="193"/>
    </location>
</feature>
<reference evidence="2" key="1">
    <citation type="submission" date="2022-03" db="EMBL/GenBank/DDBJ databases">
        <authorList>
            <person name="Lindestad O."/>
        </authorList>
    </citation>
    <scope>NUCLEOTIDE SEQUENCE</scope>
</reference>